<dbReference type="InterPro" id="IPR008323">
    <property type="entry name" value="UCP033563"/>
</dbReference>
<dbReference type="RefSeq" id="WP_013505952.1">
    <property type="nucleotide sequence ID" value="NC_014836.1"/>
</dbReference>
<proteinExistence type="predicted"/>
<protein>
    <submittedName>
        <fullName evidence="1">Uncharacterized conserved protein UCP033563</fullName>
    </submittedName>
</protein>
<name>E6W5P0_DESIS</name>
<evidence type="ECO:0000313" key="1">
    <source>
        <dbReference type="EMBL" id="ADU66071.1"/>
    </source>
</evidence>
<accession>E6W5P0</accession>
<gene>
    <name evidence="1" type="ordered locus">Selin_1336</name>
</gene>
<dbReference type="STRING" id="653733.Selin_1336"/>
<dbReference type="AlphaFoldDB" id="E6W5P0"/>
<dbReference type="Proteomes" id="UP000002572">
    <property type="component" value="Chromosome"/>
</dbReference>
<sequence length="439" mass="50168">MNFNSIALQAPQFLLPNQNIDLCRWTVIACDQYTSEPEYWETVNQYVGEHPSTLHITLPEIYLDKAAEMTPRIQDRMEQYLREEVLQPWGPGWILLQRQLKCGRKRHGLLVALDLEQYNFSPTSTSLIRPTEGTIAHRLPPRMDIRRQAPLEVSHIMVLIDDPRNTVIEPLCHNQRTPLYDFDLMLDSGRVSAFGVNDRLEMQSVADALARLTHRDSQGSALLYAVGDGNHSLATAKALWEEVKNSTHDLESIQEHPARFAMVELVNLHDTSLVFEAIHRVLFGVDPHHLLKAMETYFGRKNIDAHFINQDFPQDISEKSMAMLASSSPQCHRIPVIWQNSSGIIEITPPDTKLATASLQNFLDDYLERELNIDLDYVHGAEAVATIGSRPGNMGFFLPPIDKQSFFPSILQDGPFPRKTFSMGESHEKRFYLECRRIR</sequence>
<evidence type="ECO:0000313" key="2">
    <source>
        <dbReference type="Proteomes" id="UP000002572"/>
    </source>
</evidence>
<dbReference type="eggNOG" id="COG4198">
    <property type="taxonomic scope" value="Bacteria"/>
</dbReference>
<reference evidence="1 2" key="1">
    <citation type="submission" date="2010-12" db="EMBL/GenBank/DDBJ databases">
        <title>Complete sequence of Desulfurispirillum indicum S5.</title>
        <authorList>
            <consortium name="US DOE Joint Genome Institute"/>
            <person name="Lucas S."/>
            <person name="Copeland A."/>
            <person name="Lapidus A."/>
            <person name="Cheng J.-F."/>
            <person name="Goodwin L."/>
            <person name="Pitluck S."/>
            <person name="Chertkov O."/>
            <person name="Held B."/>
            <person name="Detter J.C."/>
            <person name="Han C."/>
            <person name="Tapia R."/>
            <person name="Land M."/>
            <person name="Hauser L."/>
            <person name="Kyrpides N."/>
            <person name="Ivanova N."/>
            <person name="Mikhailova N."/>
            <person name="Haggblom M."/>
            <person name="Rauschenbach I."/>
            <person name="Bini E."/>
            <person name="Woyke T."/>
        </authorList>
    </citation>
    <scope>NUCLEOTIDE SEQUENCE [LARGE SCALE GENOMIC DNA]</scope>
    <source>
        <strain evidence="2">ATCC BAA-1389 / DSM 22839 / S5</strain>
    </source>
</reference>
<keyword evidence="2" id="KW-1185">Reference proteome</keyword>
<dbReference type="Pfam" id="PF06245">
    <property type="entry name" value="DUF1015"/>
    <property type="match status" value="1"/>
</dbReference>
<dbReference type="PANTHER" id="PTHR36454:SF1">
    <property type="entry name" value="DUF1015 DOMAIN-CONTAINING PROTEIN"/>
    <property type="match status" value="1"/>
</dbReference>
<dbReference type="PANTHER" id="PTHR36454">
    <property type="entry name" value="LMO2823 PROTEIN"/>
    <property type="match status" value="1"/>
</dbReference>
<dbReference type="EMBL" id="CP002432">
    <property type="protein sequence ID" value="ADU66071.1"/>
    <property type="molecule type" value="Genomic_DNA"/>
</dbReference>
<dbReference type="InParanoid" id="E6W5P0"/>
<dbReference type="HOGENOM" id="CLU_036573_0_0_0"/>
<dbReference type="KEGG" id="din:Selin_1336"/>
<organism evidence="1 2">
    <name type="scientific">Desulfurispirillum indicum (strain ATCC BAA-1389 / DSM 22839 / S5)</name>
    <dbReference type="NCBI Taxonomy" id="653733"/>
    <lineage>
        <taxon>Bacteria</taxon>
        <taxon>Pseudomonadati</taxon>
        <taxon>Chrysiogenota</taxon>
        <taxon>Chrysiogenia</taxon>
        <taxon>Chrysiogenales</taxon>
        <taxon>Chrysiogenaceae</taxon>
        <taxon>Desulfurispirillum</taxon>
    </lineage>
</organism>